<dbReference type="GeneID" id="24141176"/>
<comment type="subcellular location">
    <subcellularLocation>
        <location evidence="1">Cell projection</location>
        <location evidence="1">Cilium</location>
    </subcellularLocation>
</comment>
<name>A0A067CRW0_SAPPC</name>
<dbReference type="Pfam" id="PF13868">
    <property type="entry name" value="TPH"/>
    <property type="match status" value="1"/>
</dbReference>
<evidence type="ECO:0000256" key="6">
    <source>
        <dbReference type="ARBA" id="ARBA00033773"/>
    </source>
</evidence>
<dbReference type="KEGG" id="spar:SPRG_19912"/>
<feature type="region of interest" description="Disordered" evidence="7">
    <location>
        <begin position="411"/>
        <end position="444"/>
    </location>
</feature>
<keyword evidence="2" id="KW-0175">Coiled coil</keyword>
<evidence type="ECO:0000256" key="2">
    <source>
        <dbReference type="ARBA" id="ARBA00023054"/>
    </source>
</evidence>
<dbReference type="OrthoDB" id="75950at2759"/>
<evidence type="ECO:0000256" key="1">
    <source>
        <dbReference type="ARBA" id="ARBA00004138"/>
    </source>
</evidence>
<protein>
    <recommendedName>
        <fullName evidence="6">Cilia- and flagella-associated protein 53</fullName>
    </recommendedName>
</protein>
<dbReference type="InterPro" id="IPR043597">
    <property type="entry name" value="TPH_dom"/>
</dbReference>
<evidence type="ECO:0000256" key="3">
    <source>
        <dbReference type="ARBA" id="ARBA00023069"/>
    </source>
</evidence>
<evidence type="ECO:0000313" key="9">
    <source>
        <dbReference type="EMBL" id="KDO29246.1"/>
    </source>
</evidence>
<evidence type="ECO:0000256" key="5">
    <source>
        <dbReference type="ARBA" id="ARBA00033747"/>
    </source>
</evidence>
<dbReference type="OMA" id="IQAQHND"/>
<dbReference type="PANTHER" id="PTHR31183">
    <property type="entry name" value="TRICHOPLEIN KERATIN FILAMENT-BINDING PROTEIN FAMILY MEMBER"/>
    <property type="match status" value="1"/>
</dbReference>
<evidence type="ECO:0000256" key="4">
    <source>
        <dbReference type="ARBA" id="ARBA00023273"/>
    </source>
</evidence>
<sequence>MQPRTSARGAGEGTIMKRRMREDSLAMYSNVVKGFAHLNSRADWETKAHEQNGQRQTQRVLGILQNQDESALQSRRLKLAALYNAELEQWKAMCLANVETPEERKAKMIARATELKAKREAARVAYVEEKRLQQYREGCDDIRTVDSATVMAEVVAERERQLAALAERQKEEAAYEAQMAALWAEDIAKKDARERRDRDRILEGNAAVKAILDVQVDLYKTRVADESRVKEQEDDELLREWARHAQVEAELEAGRHRDALERARDVKAFNKRRSEMSRRELDREREYDAQLLHLALRTEAETEQREKDQQERFKQDQLAYQAMLRRQMEAEKDDLSHLDAIRKQMEDEVWRKRDEEHATEQAARDELLAHVLASRSDQMARKAAAKRQSAADDAAFMVTVTREADEALQKELDEQEVRRRDAKRNQAELATQKLQKRVQNESAKQREFLDMKRMALAEKTHQKKMEALAQVDRHANYRRKTAEWYFDT</sequence>
<reference evidence="9 10" key="1">
    <citation type="journal article" date="2013" name="PLoS Genet.">
        <title>Distinctive expansion of potential virulence genes in the genome of the oomycete fish pathogen Saprolegnia parasitica.</title>
        <authorList>
            <person name="Jiang R.H."/>
            <person name="de Bruijn I."/>
            <person name="Haas B.J."/>
            <person name="Belmonte R."/>
            <person name="Lobach L."/>
            <person name="Christie J."/>
            <person name="van den Ackerveken G."/>
            <person name="Bottin A."/>
            <person name="Bulone V."/>
            <person name="Diaz-Moreno S.M."/>
            <person name="Dumas B."/>
            <person name="Fan L."/>
            <person name="Gaulin E."/>
            <person name="Govers F."/>
            <person name="Grenville-Briggs L.J."/>
            <person name="Horner N.R."/>
            <person name="Levin J.Z."/>
            <person name="Mammella M."/>
            <person name="Meijer H.J."/>
            <person name="Morris P."/>
            <person name="Nusbaum C."/>
            <person name="Oome S."/>
            <person name="Phillips A.J."/>
            <person name="van Rooyen D."/>
            <person name="Rzeszutek E."/>
            <person name="Saraiva M."/>
            <person name="Secombes C.J."/>
            <person name="Seidl M.F."/>
            <person name="Snel B."/>
            <person name="Stassen J.H."/>
            <person name="Sykes S."/>
            <person name="Tripathy S."/>
            <person name="van den Berg H."/>
            <person name="Vega-Arreguin J.C."/>
            <person name="Wawra S."/>
            <person name="Young S.K."/>
            <person name="Zeng Q."/>
            <person name="Dieguez-Uribeondo J."/>
            <person name="Russ C."/>
            <person name="Tyler B.M."/>
            <person name="van West P."/>
        </authorList>
    </citation>
    <scope>NUCLEOTIDE SEQUENCE [LARGE SCALE GENOMIC DNA]</scope>
    <source>
        <strain evidence="9 10">CBS 223.65</strain>
    </source>
</reference>
<dbReference type="RefSeq" id="XP_012200139.1">
    <property type="nucleotide sequence ID" value="XM_012344749.1"/>
</dbReference>
<feature type="compositionally biased region" description="Basic and acidic residues" evidence="7">
    <location>
        <begin position="411"/>
        <end position="426"/>
    </location>
</feature>
<dbReference type="STRING" id="695850.A0A067CRW0"/>
<organism evidence="9 10">
    <name type="scientific">Saprolegnia parasitica (strain CBS 223.65)</name>
    <dbReference type="NCBI Taxonomy" id="695850"/>
    <lineage>
        <taxon>Eukaryota</taxon>
        <taxon>Sar</taxon>
        <taxon>Stramenopiles</taxon>
        <taxon>Oomycota</taxon>
        <taxon>Saprolegniomycetes</taxon>
        <taxon>Saprolegniales</taxon>
        <taxon>Saprolegniaceae</taxon>
        <taxon>Saprolegnia</taxon>
    </lineage>
</organism>
<evidence type="ECO:0000313" key="10">
    <source>
        <dbReference type="Proteomes" id="UP000030745"/>
    </source>
</evidence>
<dbReference type="VEuPathDB" id="FungiDB:SPRG_19912"/>
<dbReference type="AlphaFoldDB" id="A0A067CRW0"/>
<gene>
    <name evidence="9" type="ORF">SPRG_19912</name>
</gene>
<dbReference type="EMBL" id="KK583207">
    <property type="protein sequence ID" value="KDO29246.1"/>
    <property type="molecule type" value="Genomic_DNA"/>
</dbReference>
<evidence type="ECO:0000256" key="7">
    <source>
        <dbReference type="SAM" id="MobiDB-lite"/>
    </source>
</evidence>
<dbReference type="PANTHER" id="PTHR31183:SF1">
    <property type="entry name" value="CILIA- AND FLAGELLA-ASSOCIATED PROTEIN 53"/>
    <property type="match status" value="1"/>
</dbReference>
<dbReference type="InterPro" id="IPR043596">
    <property type="entry name" value="CFAP53/TCHP"/>
</dbReference>
<dbReference type="Proteomes" id="UP000030745">
    <property type="component" value="Unassembled WGS sequence"/>
</dbReference>
<keyword evidence="4" id="KW-0966">Cell projection</keyword>
<proteinExistence type="inferred from homology"/>
<evidence type="ECO:0000259" key="8">
    <source>
        <dbReference type="Pfam" id="PF13868"/>
    </source>
</evidence>
<feature type="domain" description="Trichohyalin-plectin-homology" evidence="8">
    <location>
        <begin position="136"/>
        <end position="470"/>
    </location>
</feature>
<keyword evidence="3" id="KW-0969">Cilium</keyword>
<keyword evidence="10" id="KW-1185">Reference proteome</keyword>
<accession>A0A067CRW0</accession>
<comment type="similarity">
    <text evidence="5">Belongs to the CFAP53 family.</text>
</comment>
<dbReference type="GO" id="GO:0005929">
    <property type="term" value="C:cilium"/>
    <property type="evidence" value="ECO:0007669"/>
    <property type="project" value="UniProtKB-SubCell"/>
</dbReference>